<dbReference type="Proteomes" id="UP000472268">
    <property type="component" value="Chromosome 3"/>
</dbReference>
<gene>
    <name evidence="9" type="primary">DCST2</name>
</gene>
<keyword evidence="4 6" id="KW-0472">Membrane</keyword>
<evidence type="ECO:0000256" key="4">
    <source>
        <dbReference type="ARBA" id="ARBA00023136"/>
    </source>
</evidence>
<evidence type="ECO:0000256" key="1">
    <source>
        <dbReference type="ARBA" id="ARBA00004141"/>
    </source>
</evidence>
<dbReference type="Ensembl" id="ENSSSUT00005007551.1">
    <property type="protein sequence ID" value="ENSSSUP00005006542.1"/>
    <property type="gene ID" value="ENSSSUG00005004245.1"/>
</dbReference>
<keyword evidence="10" id="KW-1185">Reference proteome</keyword>
<dbReference type="Pfam" id="PF26039">
    <property type="entry name" value="Dcst2"/>
    <property type="match status" value="1"/>
</dbReference>
<feature type="transmembrane region" description="Helical" evidence="6">
    <location>
        <begin position="45"/>
        <end position="64"/>
    </location>
</feature>
<evidence type="ECO:0000256" key="5">
    <source>
        <dbReference type="SAM" id="MobiDB-lite"/>
    </source>
</evidence>
<dbReference type="GO" id="GO:0016020">
    <property type="term" value="C:membrane"/>
    <property type="evidence" value="ECO:0007669"/>
    <property type="project" value="UniProtKB-SubCell"/>
</dbReference>
<evidence type="ECO:0000256" key="6">
    <source>
        <dbReference type="SAM" id="Phobius"/>
    </source>
</evidence>
<evidence type="ECO:0000256" key="2">
    <source>
        <dbReference type="ARBA" id="ARBA00022692"/>
    </source>
</evidence>
<organism evidence="9 10">
    <name type="scientific">Suricata suricatta</name>
    <name type="common">Meerkat</name>
    <dbReference type="NCBI Taxonomy" id="37032"/>
    <lineage>
        <taxon>Eukaryota</taxon>
        <taxon>Metazoa</taxon>
        <taxon>Chordata</taxon>
        <taxon>Craniata</taxon>
        <taxon>Vertebrata</taxon>
        <taxon>Euteleostomi</taxon>
        <taxon>Mammalia</taxon>
        <taxon>Eutheria</taxon>
        <taxon>Laurasiatheria</taxon>
        <taxon>Carnivora</taxon>
        <taxon>Feliformia</taxon>
        <taxon>Herpestidae</taxon>
        <taxon>Suricata</taxon>
    </lineage>
</organism>
<dbReference type="InterPro" id="IPR012858">
    <property type="entry name" value="DC_STAMP-like"/>
</dbReference>
<feature type="transmembrane region" description="Helical" evidence="6">
    <location>
        <begin position="520"/>
        <end position="540"/>
    </location>
</feature>
<feature type="domain" description="Dendritic cell-specific transmembrane protein-like" evidence="7">
    <location>
        <begin position="374"/>
        <end position="564"/>
    </location>
</feature>
<feature type="transmembrane region" description="Helical" evidence="6">
    <location>
        <begin position="342"/>
        <end position="362"/>
    </location>
</feature>
<dbReference type="AlphaFoldDB" id="A0A673SZK1"/>
<feature type="transmembrane region" description="Helical" evidence="6">
    <location>
        <begin position="423"/>
        <end position="445"/>
    </location>
</feature>
<dbReference type="Pfam" id="PF26037">
    <property type="entry name" value="zf-RING_DCST1_C"/>
    <property type="match status" value="1"/>
</dbReference>
<accession>A0A673SZK1</accession>
<reference evidence="9" key="3">
    <citation type="submission" date="2025-09" db="UniProtKB">
        <authorList>
            <consortium name="Ensembl"/>
        </authorList>
    </citation>
    <scope>IDENTIFICATION</scope>
</reference>
<evidence type="ECO:0000313" key="10">
    <source>
        <dbReference type="Proteomes" id="UP000472268"/>
    </source>
</evidence>
<protein>
    <submittedName>
        <fullName evidence="9">DC-STAMP domain containing 2</fullName>
    </submittedName>
</protein>
<dbReference type="InterPro" id="IPR051856">
    <property type="entry name" value="CSR-E3_Ligase_Protein"/>
</dbReference>
<dbReference type="PANTHER" id="PTHR21041">
    <property type="entry name" value="DENDRITIC CELL-SPECIFIC TRANSMEMBRANE PROTEIN"/>
    <property type="match status" value="1"/>
</dbReference>
<dbReference type="InterPro" id="IPR058842">
    <property type="entry name" value="DCST1_C"/>
</dbReference>
<evidence type="ECO:0000259" key="7">
    <source>
        <dbReference type="Pfam" id="PF07782"/>
    </source>
</evidence>
<feature type="domain" description="E3 ubiquitin-protein ligase DCST1-like C-terminal" evidence="8">
    <location>
        <begin position="618"/>
        <end position="664"/>
    </location>
</feature>
<reference evidence="9 10" key="1">
    <citation type="submission" date="2019-05" db="EMBL/GenBank/DDBJ databases">
        <title>A Chromosome-scale Meerkat (S. suricatta) Genome Assembly.</title>
        <authorList>
            <person name="Dudchenko O."/>
            <person name="Lieberman Aiden E."/>
            <person name="Tung J."/>
            <person name="Barreiro L.B."/>
            <person name="Clutton-Brock T.H."/>
        </authorList>
    </citation>
    <scope>NUCLEOTIDE SEQUENCE [LARGE SCALE GENOMIC DNA]</scope>
</reference>
<keyword evidence="2 6" id="KW-0812">Transmembrane</keyword>
<dbReference type="Pfam" id="PF07782">
    <property type="entry name" value="DC_STAMP"/>
    <property type="match status" value="1"/>
</dbReference>
<sequence length="752" mass="82571">MPRLGAEGPSMSRAVVRSAGGFALGLSLATAYGLLELLVEEHSPWGCLAGALTLASFLGLGLAFSRQVRATVLLLLPQAFSSEPGTPGGRGRRGPGGREAQGKYSGSFRESLADAAVREAGVLVLTELSSPEQGRTLLMVAAFGLVLQGPCANTLHNFTQASKAVACGAELALNQTAEALERARQPLVSALNKIKAIAQKAKEVADRVRKFFRSIMDGVKHVARALRNVWYWLLHIGDVCNAELGNPYVKCTRVFDSAEESCARSVPGARRLCRVLTPFKLVLCGLASAVRKLINRVRQEFEFNVTVTHHFSVDLNASRSLSQVALDLQEAVSAKLQHVREALLLMGYSTALLLALLYLQALFYRYCYLNWISFDNVYITSQFLLMDEVRSRAGLPTVLPLSAREAGRYIQPGSIFLSRWEQIFYILAIFNLVRHLLLVLLLVFLDYSVFWVLDLARHQLQGEIVARSPVSVSITVEGTGYTGRIYRDLVSAFDVLQQSNISVLSPHCVLRPSEPDATGYVVIGIMYGLCFFVTLCGHYVSRLRRVICASYYPSREQERISFLYNSLLSRRSSLSAALHRTVRRRAADQGHTRPLQVLAMRCSCLAPVLARFWQQQPHCLGCRRASDQEDVENLVSCVAPGCPGLFCSTCFRLLDNTCSVCASPLFLQWGLDPELDSSDEEGPQQRLAGAARSGDPELEWLLQQQPRGAQGRGLPSESSPEVSDLDEETGAPQRTRSTEDTQDRGPGGSGPT</sequence>
<feature type="region of interest" description="Disordered" evidence="5">
    <location>
        <begin position="84"/>
        <end position="104"/>
    </location>
</feature>
<evidence type="ECO:0000259" key="8">
    <source>
        <dbReference type="Pfam" id="PF26037"/>
    </source>
</evidence>
<evidence type="ECO:0000313" key="9">
    <source>
        <dbReference type="Ensembl" id="ENSSSUP00005006542.1"/>
    </source>
</evidence>
<dbReference type="OMA" id="DAKDNCM"/>
<comment type="subcellular location">
    <subcellularLocation>
        <location evidence="1">Membrane</location>
        <topology evidence="1">Multi-pass membrane protein</topology>
    </subcellularLocation>
</comment>
<dbReference type="PANTHER" id="PTHR21041:SF6">
    <property type="entry name" value="DC-STAMP DOMAIN-CONTAINING PROTEIN 2"/>
    <property type="match status" value="1"/>
</dbReference>
<keyword evidence="3 6" id="KW-1133">Transmembrane helix</keyword>
<feature type="transmembrane region" description="Helical" evidence="6">
    <location>
        <begin position="21"/>
        <end position="39"/>
    </location>
</feature>
<name>A0A673SZK1_SURSU</name>
<feature type="region of interest" description="Disordered" evidence="5">
    <location>
        <begin position="675"/>
        <end position="752"/>
    </location>
</feature>
<reference evidence="9" key="2">
    <citation type="submission" date="2025-08" db="UniProtKB">
        <authorList>
            <consortium name="Ensembl"/>
        </authorList>
    </citation>
    <scope>IDENTIFICATION</scope>
</reference>
<evidence type="ECO:0000256" key="3">
    <source>
        <dbReference type="ARBA" id="ARBA00022989"/>
    </source>
</evidence>
<proteinExistence type="predicted"/>